<evidence type="ECO:0000313" key="1">
    <source>
        <dbReference type="EMBL" id="GLG06394.1"/>
    </source>
</evidence>
<name>A0A9W6C8F5_9FIRM</name>
<evidence type="ECO:0000313" key="2">
    <source>
        <dbReference type="Proteomes" id="UP001145145"/>
    </source>
</evidence>
<dbReference type="SUPFAM" id="SSF54611">
    <property type="entry name" value="SecB-like"/>
    <property type="match status" value="1"/>
</dbReference>
<dbReference type="Proteomes" id="UP001145145">
    <property type="component" value="Unassembled WGS sequence"/>
</dbReference>
<dbReference type="AlphaFoldDB" id="A0A9W6C8F5"/>
<dbReference type="Gene3D" id="3.10.420.10">
    <property type="entry name" value="SecB-like"/>
    <property type="match status" value="1"/>
</dbReference>
<comment type="caution">
    <text evidence="1">The sequence shown here is derived from an EMBL/GenBank/DDBJ whole genome shotgun (WGS) entry which is preliminary data.</text>
</comment>
<proteinExistence type="predicted"/>
<dbReference type="EMBL" id="BSBO01000086">
    <property type="protein sequence ID" value="GLG06394.1"/>
    <property type="molecule type" value="Genomic_DNA"/>
</dbReference>
<dbReference type="InterPro" id="IPR035958">
    <property type="entry name" value="SecB-like_sf"/>
</dbReference>
<keyword evidence="2" id="KW-1185">Reference proteome</keyword>
<reference evidence="1 2" key="1">
    <citation type="journal article" date="2023" name="Int. J. Syst. Evol. Microbiol.">
        <title>Sellimonas catena sp. nov., isolated from human faeces.</title>
        <authorList>
            <person name="Hisatomi A."/>
            <person name="Ohkuma M."/>
            <person name="Sakamoto M."/>
        </authorList>
    </citation>
    <scope>NUCLEOTIDE SEQUENCE [LARGE SCALE GENOMIC DNA]</scope>
    <source>
        <strain evidence="1 2">12EGH17</strain>
    </source>
</reference>
<protein>
    <submittedName>
        <fullName evidence="1">Uncharacterized protein</fullName>
    </submittedName>
</protein>
<organism evidence="1 2">
    <name type="scientific">Sellimonas catena</name>
    <dbReference type="NCBI Taxonomy" id="2994035"/>
    <lineage>
        <taxon>Bacteria</taxon>
        <taxon>Bacillati</taxon>
        <taxon>Bacillota</taxon>
        <taxon>Clostridia</taxon>
        <taxon>Lachnospirales</taxon>
        <taxon>Lachnospiraceae</taxon>
        <taxon>Sellimonas</taxon>
    </lineage>
</organism>
<gene>
    <name evidence="1" type="ORF">Selli1_35680</name>
</gene>
<accession>A0A9W6C8F5</accession>
<dbReference type="RefSeq" id="WP_281874488.1">
    <property type="nucleotide sequence ID" value="NZ_BSBO01000086.1"/>
</dbReference>
<sequence>MKFNIVAPGIELVGATIKNLTVKNDIVDIEKDAKRSFGLTINEPYFETDDNGIFSIMNIDFEIEVEQSEKHKFIMELSLEGAFLSQGSISEKKFKQLVAVNGAAAIIGIARGKIETLTANIFNNGKIVIPFVNIIDYYDIGVKSLSIAP</sequence>